<organism evidence="1 2">
    <name type="scientific">Populus alba</name>
    <name type="common">White poplar</name>
    <dbReference type="NCBI Taxonomy" id="43335"/>
    <lineage>
        <taxon>Eukaryota</taxon>
        <taxon>Viridiplantae</taxon>
        <taxon>Streptophyta</taxon>
        <taxon>Embryophyta</taxon>
        <taxon>Tracheophyta</taxon>
        <taxon>Spermatophyta</taxon>
        <taxon>Magnoliopsida</taxon>
        <taxon>eudicotyledons</taxon>
        <taxon>Gunneridae</taxon>
        <taxon>Pentapetalae</taxon>
        <taxon>rosids</taxon>
        <taxon>fabids</taxon>
        <taxon>Malpighiales</taxon>
        <taxon>Salicaceae</taxon>
        <taxon>Saliceae</taxon>
        <taxon>Populus</taxon>
    </lineage>
</organism>
<proteinExistence type="predicted"/>
<keyword evidence="2" id="KW-1185">Reference proteome</keyword>
<evidence type="ECO:0000313" key="1">
    <source>
        <dbReference type="EMBL" id="KAL3592918.1"/>
    </source>
</evidence>
<protein>
    <submittedName>
        <fullName evidence="1">Uncharacterized protein</fullName>
    </submittedName>
</protein>
<name>A0ACC4CCW6_POPAL</name>
<reference evidence="1 2" key="1">
    <citation type="journal article" date="2024" name="Plant Biotechnol. J.">
        <title>Genome and CRISPR/Cas9 system of a widespread forest tree (Populus alba) in the world.</title>
        <authorList>
            <person name="Liu Y.J."/>
            <person name="Jiang P.F."/>
            <person name="Han X.M."/>
            <person name="Li X.Y."/>
            <person name="Wang H.M."/>
            <person name="Wang Y.J."/>
            <person name="Wang X.X."/>
            <person name="Zeng Q.Y."/>
        </authorList>
    </citation>
    <scope>NUCLEOTIDE SEQUENCE [LARGE SCALE GENOMIC DNA]</scope>
    <source>
        <strain evidence="2">cv. PAL-ZL1</strain>
    </source>
</reference>
<sequence length="187" mass="20733">MGSPFTRFVQVMWASVRNHLHGVQVGHQTELYEVNTNESDIKGAQKLSHTIQCSFLDKAAVVTDPEADTRNRWRLCTLPTFFISQANIMDRKLASNFIIPAGSVPIFSVINVLILVPVYEKVIVPVLRKHTGHSRGITSLQRIGVVNLAVYVWIAVLYKGRGGAVGGVRSESVFEMGDGVFAGKRRR</sequence>
<accession>A0ACC4CCW6</accession>
<evidence type="ECO:0000313" key="2">
    <source>
        <dbReference type="Proteomes" id="UP000309997"/>
    </source>
</evidence>
<gene>
    <name evidence="1" type="ORF">D5086_011558</name>
</gene>
<dbReference type="Proteomes" id="UP000309997">
    <property type="component" value="Unassembled WGS sequence"/>
</dbReference>
<comment type="caution">
    <text evidence="1">The sequence shown here is derived from an EMBL/GenBank/DDBJ whole genome shotgun (WGS) entry which is preliminary data.</text>
</comment>
<dbReference type="EMBL" id="RCHU02000005">
    <property type="protein sequence ID" value="KAL3592918.1"/>
    <property type="molecule type" value="Genomic_DNA"/>
</dbReference>